<dbReference type="InterPro" id="IPR050819">
    <property type="entry name" value="Tripeptidyl-peptidase_I"/>
</dbReference>
<evidence type="ECO:0000313" key="7">
    <source>
        <dbReference type="Proteomes" id="UP001196565"/>
    </source>
</evidence>
<keyword evidence="2 4" id="KW-0378">Hydrolase</keyword>
<name>A0ABS7AJU9_9PROT</name>
<sequence>MSGTLFANVDNSTFLDLTAYELTSDANVVTLASISGTSLSPDQLTEVAQVLKSAFYGTADAEVSVRAASGGDSITIALVLDRANDPDALLSGNWAARQAALADQPSVASLYGADPATYQAVVDAVTGAGALDGLTGTALLTDGVYVSSAESRTVWLTVTADEFAALFDTQLLTVSVDGEPSFLAWAGSLSLPTDIAGSVAGLWVDQAMAPEYTEVDIDDAVDPATLGSGALGVGNGATTDALYTPDAIARLYDFPLSEAYEAVAAGTATDWQRMVASLSSPTVGLVEGTTADALKGYLNDYRAMLNLPAYGAADTDGFAAVDLVNLAGSDTVPANATSGETTLDVSIIATAAPNSSQVLYGYSGQTTYTGYQSAIFDAENAPSILTSSYSDHIRPTPDSPFAWAYEQLFVDAQLRNITALMSSGDGGSSAQYATGNTLVHSSHAVGSAIIVGGSSLSTFGTALTDTTLEAVLSNAQANDLATLLQLVAGGLAIAPAHLDATDLALFVETVWYDYRLEQKTDGTYEMDPSYLKNAASGGGIDTGQPIPSYQAAFGLPLDGRGIPDVSAVAGGNTWYKILNPDYDGIGSEPLTAPESGTSAAAPLWAALTAQLDVIFQDQGLPELGYYNDLLYIAAAIAPGSFNDVTIGHNTASFFYYHEDSEGAPNGNPDYAFIAKSSGGEAYIFATGLGYPAIEGYDLTTGLGTPNGLLLARALTAIAHAQMGNQVQPDVVSGLNATTAASGADQALLVQVAGPLGRYQVTLGDQVVAGSTDGEGLVSGDAVVQKMLQSDFDATLVQLLDGASHVASSTVAVTEGDAIGASMGDTALGLYQAGLTAGFGFVSFGGDDAGVTVARPVAIAETPGDANGQDVVVRMRQSGAPDSTLMIYRVDDLSGTVDGQRPGDAGYAAAAEAAAYTLKGGGTVIAGPGFGNYAEAVLTEVDDGDILAMRFSATFEGVTATYWAFAEANETVPDGGHATHIWNYGLNTWGWEDTTAVNGSDFDYNDLIVQFDFTSLTGHDLIA</sequence>
<keyword evidence="4" id="KW-0479">Metal-binding</keyword>
<dbReference type="PROSITE" id="PS00138">
    <property type="entry name" value="SUBTILASE_SER"/>
    <property type="match status" value="1"/>
</dbReference>
<feature type="binding site" evidence="4">
    <location>
        <position position="644"/>
    </location>
    <ligand>
        <name>Ca(2+)</name>
        <dbReference type="ChEBI" id="CHEBI:29108"/>
    </ligand>
</feature>
<dbReference type="EMBL" id="JAHYBZ010000019">
    <property type="protein sequence ID" value="MBW6402017.1"/>
    <property type="molecule type" value="Genomic_DNA"/>
</dbReference>
<dbReference type="Proteomes" id="UP001196565">
    <property type="component" value="Unassembled WGS sequence"/>
</dbReference>
<proteinExistence type="predicted"/>
<evidence type="ECO:0000256" key="2">
    <source>
        <dbReference type="ARBA" id="ARBA00022801"/>
    </source>
</evidence>
<dbReference type="Gene3D" id="3.40.50.200">
    <property type="entry name" value="Peptidase S8/S53 domain"/>
    <property type="match status" value="1"/>
</dbReference>
<comment type="cofactor">
    <cofactor evidence="4">
        <name>Ca(2+)</name>
        <dbReference type="ChEBI" id="CHEBI:29108"/>
    </cofactor>
    <text evidence="4">Binds 1 Ca(2+) ion per subunit.</text>
</comment>
<evidence type="ECO:0000256" key="3">
    <source>
        <dbReference type="ARBA" id="ARBA00022825"/>
    </source>
</evidence>
<reference evidence="6 7" key="1">
    <citation type="submission" date="2021-07" db="EMBL/GenBank/DDBJ databases">
        <authorList>
            <person name="So Y."/>
        </authorList>
    </citation>
    <scope>NUCLEOTIDE SEQUENCE [LARGE SCALE GENOMIC DNA]</scope>
    <source>
        <strain evidence="6 7">HJA6</strain>
    </source>
</reference>
<feature type="active site" description="Charge relay system" evidence="4">
    <location>
        <position position="340"/>
    </location>
</feature>
<dbReference type="PROSITE" id="PS51695">
    <property type="entry name" value="SEDOLISIN"/>
    <property type="match status" value="1"/>
</dbReference>
<keyword evidence="7" id="KW-1185">Reference proteome</keyword>
<comment type="caution">
    <text evidence="6">The sequence shown here is derived from an EMBL/GenBank/DDBJ whole genome shotgun (WGS) entry which is preliminary data.</text>
</comment>
<keyword evidence="3 4" id="KW-0720">Serine protease</keyword>
<feature type="domain" description="Peptidase S53" evidence="5">
    <location>
        <begin position="242"/>
        <end position="717"/>
    </location>
</feature>
<keyword evidence="1 4" id="KW-0645">Protease</keyword>
<feature type="binding site" evidence="4">
    <location>
        <position position="643"/>
    </location>
    <ligand>
        <name>Ca(2+)</name>
        <dbReference type="ChEBI" id="CHEBI:29108"/>
    </ligand>
</feature>
<accession>A0ABS7AJU9</accession>
<dbReference type="InterPro" id="IPR036852">
    <property type="entry name" value="Peptidase_S8/S53_dom_sf"/>
</dbReference>
<evidence type="ECO:0000259" key="5">
    <source>
        <dbReference type="PROSITE" id="PS51695"/>
    </source>
</evidence>
<evidence type="ECO:0000256" key="4">
    <source>
        <dbReference type="PROSITE-ProRule" id="PRU01032"/>
    </source>
</evidence>
<evidence type="ECO:0000256" key="1">
    <source>
        <dbReference type="ARBA" id="ARBA00022670"/>
    </source>
</evidence>
<dbReference type="SUPFAM" id="SSF52743">
    <property type="entry name" value="Subtilisin-like"/>
    <property type="match status" value="1"/>
</dbReference>
<keyword evidence="4" id="KW-0106">Calcium</keyword>
<dbReference type="InterPro" id="IPR023828">
    <property type="entry name" value="Peptidase_S8_Ser-AS"/>
</dbReference>
<feature type="active site" description="Charge relay system" evidence="4">
    <location>
        <position position="598"/>
    </location>
</feature>
<dbReference type="RefSeq" id="WP_219766884.1">
    <property type="nucleotide sequence ID" value="NZ_JAHYBZ010000019.1"/>
</dbReference>
<protein>
    <recommendedName>
        <fullName evidence="5">Peptidase S53 domain-containing protein</fullName>
    </recommendedName>
</protein>
<dbReference type="SUPFAM" id="SSF54897">
    <property type="entry name" value="Protease propeptides/inhibitors"/>
    <property type="match status" value="1"/>
</dbReference>
<gene>
    <name evidence="6" type="ORF">KPL78_29495</name>
</gene>
<dbReference type="PANTHER" id="PTHR14218:SF15">
    <property type="entry name" value="TRIPEPTIDYL-PEPTIDASE 1"/>
    <property type="match status" value="1"/>
</dbReference>
<dbReference type="InterPro" id="IPR030400">
    <property type="entry name" value="Sedolisin_dom"/>
</dbReference>
<dbReference type="PANTHER" id="PTHR14218">
    <property type="entry name" value="PROTEASE S8 TRIPEPTIDYL PEPTIDASE I CLN2"/>
    <property type="match status" value="1"/>
</dbReference>
<feature type="active site" description="Charge relay system" evidence="4">
    <location>
        <position position="344"/>
    </location>
</feature>
<feature type="binding site" evidence="4">
    <location>
        <position position="697"/>
    </location>
    <ligand>
        <name>Ca(2+)</name>
        <dbReference type="ChEBI" id="CHEBI:29108"/>
    </ligand>
</feature>
<evidence type="ECO:0000313" key="6">
    <source>
        <dbReference type="EMBL" id="MBW6402017.1"/>
    </source>
</evidence>
<feature type="binding site" evidence="4">
    <location>
        <position position="695"/>
    </location>
    <ligand>
        <name>Ca(2+)</name>
        <dbReference type="ChEBI" id="CHEBI:29108"/>
    </ligand>
</feature>
<organism evidence="6 7">
    <name type="scientific">Roseomonas alba</name>
    <dbReference type="NCBI Taxonomy" id="2846776"/>
    <lineage>
        <taxon>Bacteria</taxon>
        <taxon>Pseudomonadati</taxon>
        <taxon>Pseudomonadota</taxon>
        <taxon>Alphaproteobacteria</taxon>
        <taxon>Acetobacterales</taxon>
        <taxon>Roseomonadaceae</taxon>
        <taxon>Roseomonas</taxon>
    </lineage>
</organism>